<evidence type="ECO:0000313" key="2">
    <source>
        <dbReference type="Proteomes" id="UP000326582"/>
    </source>
</evidence>
<accession>A0ACD0WCM8</accession>
<gene>
    <name evidence="1" type="ORF">EJF14_10098</name>
</gene>
<sequence>MSGQYEITVSKAVPKYSDRCFFPQSVLSEILDQNATLPHPLVFRLTNKEGQSTLVGVREFTAPEYHILVPEEVSSSIGQGVVTIELVEMPKATFLQVKPLQFYPQVTNWKYYLESFLSKNYTTLSKNQTFGYWDDVANTAVELVVEDTNEESVVVVDTDIVLDVLPLNDIMAAQQLEQAKTMEALENIPILEPISILDLEPFNKAAVPQIFKVNVLNYKSKICIEIQGEDIANMDILGGIDKFITLDCFLWCTMTQDDEEIKRLVVDLSSDTVANFVQKNGDQTECYIYLVFFAWEHNTRVKVKVSEGKSAEEVTAATHQTNSVEQVQCPNCSAYISKANIQLHEVACRRKKKCSCGELFMGNIPSAHWHCDICGPSVHGNSSLFKMKHQKIFHQHPYQCDKCSSETEFNNFIELVSKHKATECPQKLHECIFCHMILPQGEATYQDKFNNLTHHESECGSKTTECFECGKVLKTRDMTSHMKMHYMDKKEKSTSVVKHCSNTVCVSIFEDGSDASNELGLCDTCYRPLYASVHDPTGSKLRNRIERKYIMQLTKGCANAWCDNPECGTGGTKLDIKSALSRVQGLMAQIHSLPKNFNSPGSENRFYFCISENIARRKTLLKKLLEENISESLAYRAVWKSVDEESVRSWVNQNSIVF</sequence>
<keyword evidence="2" id="KW-1185">Reference proteome</keyword>
<evidence type="ECO:0000313" key="1">
    <source>
        <dbReference type="EMBL" id="QFZ25015.1"/>
    </source>
</evidence>
<dbReference type="Proteomes" id="UP000326582">
    <property type="component" value="Chromosome 1"/>
</dbReference>
<dbReference type="EMBL" id="CP038484">
    <property type="protein sequence ID" value="QFZ25015.1"/>
    <property type="molecule type" value="Genomic_DNA"/>
</dbReference>
<protein>
    <submittedName>
        <fullName evidence="1">Zinc finger with KRAB and SCAN domains protein</fullName>
    </submittedName>
</protein>
<reference evidence="2" key="1">
    <citation type="journal article" date="2019" name="MBio">
        <title>Comparative genomics for the elucidation of multidrug resistance (MDR) in Candida lusitaniae.</title>
        <authorList>
            <person name="Kannan A."/>
            <person name="Asner S.A."/>
            <person name="Trachsel E."/>
            <person name="Kelly S."/>
            <person name="Parker J."/>
            <person name="Sanglard D."/>
        </authorList>
    </citation>
    <scope>NUCLEOTIDE SEQUENCE [LARGE SCALE GENOMIC DNA]</scope>
    <source>
        <strain evidence="2">P1</strain>
    </source>
</reference>
<name>A0ACD0WCM8_CLALS</name>
<proteinExistence type="predicted"/>
<organism evidence="1 2">
    <name type="scientific">Clavispora lusitaniae</name>
    <name type="common">Candida lusitaniae</name>
    <dbReference type="NCBI Taxonomy" id="36911"/>
    <lineage>
        <taxon>Eukaryota</taxon>
        <taxon>Fungi</taxon>
        <taxon>Dikarya</taxon>
        <taxon>Ascomycota</taxon>
        <taxon>Saccharomycotina</taxon>
        <taxon>Pichiomycetes</taxon>
        <taxon>Metschnikowiaceae</taxon>
        <taxon>Clavispora</taxon>
    </lineage>
</organism>